<dbReference type="Gene3D" id="3.40.630.30">
    <property type="match status" value="1"/>
</dbReference>
<dbReference type="SUPFAM" id="SSF56784">
    <property type="entry name" value="HAD-like"/>
    <property type="match status" value="1"/>
</dbReference>
<dbReference type="RefSeq" id="WP_038192665.1">
    <property type="nucleotide sequence ID" value="NZ_JRWP01000050.1"/>
</dbReference>
<comment type="caution">
    <text evidence="2">The sequence shown here is derived from an EMBL/GenBank/DDBJ whole genome shotgun (WGS) entry which is preliminary data.</text>
</comment>
<dbReference type="PANTHER" id="PTHR43415:SF3">
    <property type="entry name" value="GNAT-FAMILY ACETYLTRANSFERASE"/>
    <property type="match status" value="1"/>
</dbReference>
<gene>
    <name evidence="2" type="ORF">NM06_17930</name>
</gene>
<dbReference type="InterPro" id="IPR000182">
    <property type="entry name" value="GNAT_dom"/>
</dbReference>
<dbReference type="Proteomes" id="UP000030451">
    <property type="component" value="Unassembled WGS sequence"/>
</dbReference>
<dbReference type="NCBIfam" id="TIGR03585">
    <property type="entry name" value="PseH"/>
    <property type="match status" value="1"/>
</dbReference>
<dbReference type="EMBL" id="JRWP01000050">
    <property type="protein sequence ID" value="KGY07251.1"/>
    <property type="molecule type" value="Genomic_DNA"/>
</dbReference>
<dbReference type="InterPro" id="IPR036412">
    <property type="entry name" value="HAD-like_sf"/>
</dbReference>
<dbReference type="InterPro" id="IPR010033">
    <property type="entry name" value="HAD_SF_ppase_IIIC"/>
</dbReference>
<dbReference type="Pfam" id="PF13302">
    <property type="entry name" value="Acetyltransf_3"/>
    <property type="match status" value="1"/>
</dbReference>
<dbReference type="GO" id="GO:0016747">
    <property type="term" value="F:acyltransferase activity, transferring groups other than amino-acyl groups"/>
    <property type="evidence" value="ECO:0007669"/>
    <property type="project" value="InterPro"/>
</dbReference>
<dbReference type="NCBIfam" id="TIGR01686">
    <property type="entry name" value="FkbH"/>
    <property type="match status" value="1"/>
</dbReference>
<accession>A0A0A5HUP7</accession>
<dbReference type="InterPro" id="IPR020036">
    <property type="entry name" value="PseH"/>
</dbReference>
<dbReference type="InterPro" id="IPR036514">
    <property type="entry name" value="SGNH_hydro_sf"/>
</dbReference>
<dbReference type="NCBIfam" id="TIGR01681">
    <property type="entry name" value="HAD-SF-IIIC"/>
    <property type="match status" value="1"/>
</dbReference>
<evidence type="ECO:0000313" key="3">
    <source>
        <dbReference type="Proteomes" id="UP000030451"/>
    </source>
</evidence>
<protein>
    <recommendedName>
        <fullName evidence="1">N-acetyltransferase domain-containing protein</fullName>
    </recommendedName>
</protein>
<evidence type="ECO:0000259" key="1">
    <source>
        <dbReference type="Pfam" id="PF13302"/>
    </source>
</evidence>
<sequence>MKTYNLRPAREEDKWMILEWRNHPEVRSVMLTDHEISRSEHTAWWDKTMSMAERQILVFEREDTPVGVVTIYSWNQENATAWWGFYLDNKNLNQQEKTSTWLELEQAVIHYSGSVLKVHELYCESLRENMLAWTLHEKCGFVECEAPSSATDTSKKVVYMKHTFSVNKPDNRPSLYLFSSHNTDFLSNTLEKVIKSYSQFPYKIAKSEFGRYQLDLLDTDNTELNSASCCYAFIERIEDFFPDINTTPTIDSLKAIDERISNYLSFIANISARGNRVLVADFEIQKSFPYSIAEQQYDSLLQEMVFRWNGQIYELKKQNVIDVIPYSHVVKEVGQSFSNKYWYIARAPFSLAFLEQYSKKIISSIFASHALSARALVLDLDNTLWKGVIGDDGIDGISLGGDYPGNVYKELQSLFLSLKERGILLTICSKNTENIALDAIDNHPQMLIKSDDVVAHRINWNPKSQNIKELAGELNLGVQSLCFIDDNPVERLEVRQNTPGVFVPELPEDPTEWYEFISQLPELALAQITDSDVRRAKLYKQRADLKIAEATFVDKTSFLRSLEMHINVLLADKSNFDRTHQLFTKTNQFNTTTTRYSREELQSFSESSDIKVIHITSKDKYSTEPEGIASIVLLDRGQQWIIDNFVMSCRVMGRDIEKAVIYRILLAAKNAGKSSVIGRYIPSAKNKPVEKLYENTGFTTDNDGNWIFDLEGNDIPAQADYLTLNWNI</sequence>
<dbReference type="Gene3D" id="3.40.50.1110">
    <property type="entry name" value="SGNH hydrolase"/>
    <property type="match status" value="1"/>
</dbReference>
<dbReference type="Gene3D" id="3.40.50.1000">
    <property type="entry name" value="HAD superfamily/HAD-like"/>
    <property type="match status" value="1"/>
</dbReference>
<proteinExistence type="predicted"/>
<dbReference type="PANTHER" id="PTHR43415">
    <property type="entry name" value="SPERMIDINE N(1)-ACETYLTRANSFERASE"/>
    <property type="match status" value="1"/>
</dbReference>
<dbReference type="InterPro" id="IPR023214">
    <property type="entry name" value="HAD_sf"/>
</dbReference>
<dbReference type="OrthoDB" id="323926at2"/>
<name>A0A0A5HUP7_PHOS4</name>
<dbReference type="InterPro" id="IPR016181">
    <property type="entry name" value="Acyl_CoA_acyltransferase"/>
</dbReference>
<dbReference type="AlphaFoldDB" id="A0A0A5HUP7"/>
<reference evidence="2 3" key="1">
    <citation type="submission" date="2014-10" db="EMBL/GenBank/DDBJ databases">
        <title>Genome sequencing of Vibrio sinaloensis T08.</title>
        <authorList>
            <person name="Chan K.-G."/>
            <person name="Mohamad N.I."/>
        </authorList>
    </citation>
    <scope>NUCLEOTIDE SEQUENCE [LARGE SCALE GENOMIC DNA]</scope>
    <source>
        <strain evidence="2 3">T08</strain>
    </source>
</reference>
<feature type="domain" description="N-acetyltransferase" evidence="1">
    <location>
        <begin position="6"/>
        <end position="142"/>
    </location>
</feature>
<organism evidence="2 3">
    <name type="scientific">Photobacterium sp. (strain ATCC 43367)</name>
    <dbReference type="NCBI Taxonomy" id="379097"/>
    <lineage>
        <taxon>Bacteria</taxon>
        <taxon>Pseudomonadati</taxon>
        <taxon>Pseudomonadota</taxon>
        <taxon>Gammaproteobacteria</taxon>
        <taxon>Vibrionales</taxon>
        <taxon>Vibrionaceae</taxon>
        <taxon>Vibrio</taxon>
        <taxon>Vibrio oreintalis group</taxon>
    </lineage>
</organism>
<dbReference type="SUPFAM" id="SSF55729">
    <property type="entry name" value="Acyl-CoA N-acyltransferases (Nat)"/>
    <property type="match status" value="1"/>
</dbReference>
<evidence type="ECO:0000313" key="2">
    <source>
        <dbReference type="EMBL" id="KGY07251.1"/>
    </source>
</evidence>
<dbReference type="GO" id="GO:0016788">
    <property type="term" value="F:hydrolase activity, acting on ester bonds"/>
    <property type="evidence" value="ECO:0007669"/>
    <property type="project" value="UniProtKB-ARBA"/>
</dbReference>
<dbReference type="InterPro" id="IPR010037">
    <property type="entry name" value="FkbH_domain"/>
</dbReference>